<dbReference type="Gene3D" id="1.10.100.10">
    <property type="entry name" value="Insulin-like"/>
    <property type="match status" value="1"/>
</dbReference>
<evidence type="ECO:0000256" key="3">
    <source>
        <dbReference type="SAM" id="SignalP"/>
    </source>
</evidence>
<evidence type="ECO:0000313" key="4">
    <source>
        <dbReference type="EMBL" id="EDW43978.1"/>
    </source>
</evidence>
<accession>B4I9U7</accession>
<keyword evidence="5" id="KW-1185">Reference proteome</keyword>
<evidence type="ECO:0000313" key="5">
    <source>
        <dbReference type="Proteomes" id="UP000001292"/>
    </source>
</evidence>
<dbReference type="InterPro" id="IPR036438">
    <property type="entry name" value="Insulin-like_sf"/>
</dbReference>
<keyword evidence="2 3" id="KW-0732">Signal</keyword>
<evidence type="ECO:0000256" key="1">
    <source>
        <dbReference type="ARBA" id="ARBA00022685"/>
    </source>
</evidence>
<feature type="chain" id="PRO_5002810256" evidence="3">
    <location>
        <begin position="36"/>
        <end position="109"/>
    </location>
</feature>
<protein>
    <submittedName>
        <fullName evidence="4">GM18888</fullName>
    </submittedName>
</protein>
<name>B4I9U7_DROSE</name>
<dbReference type="STRING" id="7238.B4I9U7"/>
<dbReference type="EMBL" id="CH480825">
    <property type="protein sequence ID" value="EDW43978.1"/>
    <property type="molecule type" value="Genomic_DNA"/>
</dbReference>
<proteinExistence type="predicted"/>
<dbReference type="OMA" id="LEIKHRC"/>
<dbReference type="KEGG" id="dse:6616142"/>
<dbReference type="SUPFAM" id="SSF56994">
    <property type="entry name" value="Insulin-like"/>
    <property type="match status" value="1"/>
</dbReference>
<dbReference type="GO" id="GO:0040018">
    <property type="term" value="P:positive regulation of multicellular organism growth"/>
    <property type="evidence" value="ECO:0007669"/>
    <property type="project" value="EnsemblMetazoa"/>
</dbReference>
<dbReference type="GO" id="GO:0005576">
    <property type="term" value="C:extracellular region"/>
    <property type="evidence" value="ECO:0007669"/>
    <property type="project" value="UniProtKB-ARBA"/>
</dbReference>
<dbReference type="GO" id="GO:0008286">
    <property type="term" value="P:insulin receptor signaling pathway"/>
    <property type="evidence" value="ECO:0007669"/>
    <property type="project" value="EnsemblMetazoa"/>
</dbReference>
<feature type="signal peptide" evidence="3">
    <location>
        <begin position="1"/>
        <end position="35"/>
    </location>
</feature>
<dbReference type="GO" id="GO:0009267">
    <property type="term" value="P:cellular response to starvation"/>
    <property type="evidence" value="ECO:0007669"/>
    <property type="project" value="EnsemblMetazoa"/>
</dbReference>
<dbReference type="Proteomes" id="UP000001292">
    <property type="component" value="Unassembled WGS sequence"/>
</dbReference>
<dbReference type="AlphaFoldDB" id="B4I9U7"/>
<keyword evidence="1" id="KW-0165">Cleavage on pair of basic residues</keyword>
<dbReference type="HOGENOM" id="CLU_2212610_0_0_1"/>
<organism evidence="5">
    <name type="scientific">Drosophila sechellia</name>
    <name type="common">Fruit fly</name>
    <dbReference type="NCBI Taxonomy" id="7238"/>
    <lineage>
        <taxon>Eukaryota</taxon>
        <taxon>Metazoa</taxon>
        <taxon>Ecdysozoa</taxon>
        <taxon>Arthropoda</taxon>
        <taxon>Hexapoda</taxon>
        <taxon>Insecta</taxon>
        <taxon>Pterygota</taxon>
        <taxon>Neoptera</taxon>
        <taxon>Endopterygota</taxon>
        <taxon>Diptera</taxon>
        <taxon>Brachycera</taxon>
        <taxon>Muscomorpha</taxon>
        <taxon>Ephydroidea</taxon>
        <taxon>Drosophilidae</taxon>
        <taxon>Drosophila</taxon>
        <taxon>Sophophora</taxon>
    </lineage>
</organism>
<gene>
    <name evidence="4" type="primary">Dsec\GM18888</name>
    <name evidence="4" type="ORF">Dsec_GM18888</name>
</gene>
<evidence type="ECO:0000256" key="2">
    <source>
        <dbReference type="ARBA" id="ARBA00022729"/>
    </source>
</evidence>
<dbReference type="PhylomeDB" id="B4I9U7"/>
<reference evidence="4 5" key="1">
    <citation type="journal article" date="2007" name="Nature">
        <title>Evolution of genes and genomes on the Drosophila phylogeny.</title>
        <authorList>
            <consortium name="Drosophila 12 Genomes Consortium"/>
            <person name="Clark A.G."/>
            <person name="Eisen M.B."/>
            <person name="Smith D.R."/>
            <person name="Bergman C.M."/>
            <person name="Oliver B."/>
            <person name="Markow T.A."/>
            <person name="Kaufman T.C."/>
            <person name="Kellis M."/>
            <person name="Gelbart W."/>
            <person name="Iyer V.N."/>
            <person name="Pollard D.A."/>
            <person name="Sackton T.B."/>
            <person name="Larracuente A.M."/>
            <person name="Singh N.D."/>
            <person name="Abad J.P."/>
            <person name="Abt D.N."/>
            <person name="Adryan B."/>
            <person name="Aguade M."/>
            <person name="Akashi H."/>
            <person name="Anderson W.W."/>
            <person name="Aquadro C.F."/>
            <person name="Ardell D.H."/>
            <person name="Arguello R."/>
            <person name="Artieri C.G."/>
            <person name="Barbash D.A."/>
            <person name="Barker D."/>
            <person name="Barsanti P."/>
            <person name="Batterham P."/>
            <person name="Batzoglou S."/>
            <person name="Begun D."/>
            <person name="Bhutkar A."/>
            <person name="Blanco E."/>
            <person name="Bosak S.A."/>
            <person name="Bradley R.K."/>
            <person name="Brand A.D."/>
            <person name="Brent M.R."/>
            <person name="Brooks A.N."/>
            <person name="Brown R.H."/>
            <person name="Butlin R.K."/>
            <person name="Caggese C."/>
            <person name="Calvi B.R."/>
            <person name="Bernardo de Carvalho A."/>
            <person name="Caspi A."/>
            <person name="Castrezana S."/>
            <person name="Celniker S.E."/>
            <person name="Chang J.L."/>
            <person name="Chapple C."/>
            <person name="Chatterji S."/>
            <person name="Chinwalla A."/>
            <person name="Civetta A."/>
            <person name="Clifton S.W."/>
            <person name="Comeron J.M."/>
            <person name="Costello J.C."/>
            <person name="Coyne J.A."/>
            <person name="Daub J."/>
            <person name="David R.G."/>
            <person name="Delcher A.L."/>
            <person name="Delehaunty K."/>
            <person name="Do C.B."/>
            <person name="Ebling H."/>
            <person name="Edwards K."/>
            <person name="Eickbush T."/>
            <person name="Evans J.D."/>
            <person name="Filipski A."/>
            <person name="Findeiss S."/>
            <person name="Freyhult E."/>
            <person name="Fulton L."/>
            <person name="Fulton R."/>
            <person name="Garcia A.C."/>
            <person name="Gardiner A."/>
            <person name="Garfield D.A."/>
            <person name="Garvin B.E."/>
            <person name="Gibson G."/>
            <person name="Gilbert D."/>
            <person name="Gnerre S."/>
            <person name="Godfrey J."/>
            <person name="Good R."/>
            <person name="Gotea V."/>
            <person name="Gravely B."/>
            <person name="Greenberg A.J."/>
            <person name="Griffiths-Jones S."/>
            <person name="Gross S."/>
            <person name="Guigo R."/>
            <person name="Gustafson E.A."/>
            <person name="Haerty W."/>
            <person name="Hahn M.W."/>
            <person name="Halligan D.L."/>
            <person name="Halpern A.L."/>
            <person name="Halter G.M."/>
            <person name="Han M.V."/>
            <person name="Heger A."/>
            <person name="Hillier L."/>
            <person name="Hinrichs A.S."/>
            <person name="Holmes I."/>
            <person name="Hoskins R.A."/>
            <person name="Hubisz M.J."/>
            <person name="Hultmark D."/>
            <person name="Huntley M.A."/>
            <person name="Jaffe D.B."/>
            <person name="Jagadeeshan S."/>
            <person name="Jeck W.R."/>
            <person name="Johnson J."/>
            <person name="Jones C.D."/>
            <person name="Jordan W.C."/>
            <person name="Karpen G.H."/>
            <person name="Kataoka E."/>
            <person name="Keightley P.D."/>
            <person name="Kheradpour P."/>
            <person name="Kirkness E.F."/>
            <person name="Koerich L.B."/>
            <person name="Kristiansen K."/>
            <person name="Kudrna D."/>
            <person name="Kulathinal R.J."/>
            <person name="Kumar S."/>
            <person name="Kwok R."/>
            <person name="Lander E."/>
            <person name="Langley C.H."/>
            <person name="Lapoint R."/>
            <person name="Lazzaro B.P."/>
            <person name="Lee S.J."/>
            <person name="Levesque L."/>
            <person name="Li R."/>
            <person name="Lin C.F."/>
            <person name="Lin M.F."/>
            <person name="Lindblad-Toh K."/>
            <person name="Llopart A."/>
            <person name="Long M."/>
            <person name="Low L."/>
            <person name="Lozovsky E."/>
            <person name="Lu J."/>
            <person name="Luo M."/>
            <person name="Machado C.A."/>
            <person name="Makalowski W."/>
            <person name="Marzo M."/>
            <person name="Matsuda M."/>
            <person name="Matzkin L."/>
            <person name="McAllister B."/>
            <person name="McBride C.S."/>
            <person name="McKernan B."/>
            <person name="McKernan K."/>
            <person name="Mendez-Lago M."/>
            <person name="Minx P."/>
            <person name="Mollenhauer M.U."/>
            <person name="Montooth K."/>
            <person name="Mount S.M."/>
            <person name="Mu X."/>
            <person name="Myers E."/>
            <person name="Negre B."/>
            <person name="Newfeld S."/>
            <person name="Nielsen R."/>
            <person name="Noor M.A."/>
            <person name="O'Grady P."/>
            <person name="Pachter L."/>
            <person name="Papaceit M."/>
            <person name="Parisi M.J."/>
            <person name="Parisi M."/>
            <person name="Parts L."/>
            <person name="Pedersen J.S."/>
            <person name="Pesole G."/>
            <person name="Phillippy A.M."/>
            <person name="Ponting C.P."/>
            <person name="Pop M."/>
            <person name="Porcelli D."/>
            <person name="Powell J.R."/>
            <person name="Prohaska S."/>
            <person name="Pruitt K."/>
            <person name="Puig M."/>
            <person name="Quesneville H."/>
            <person name="Ram K.R."/>
            <person name="Rand D."/>
            <person name="Rasmussen M.D."/>
            <person name="Reed L.K."/>
            <person name="Reenan R."/>
            <person name="Reily A."/>
            <person name="Remington K.A."/>
            <person name="Rieger T.T."/>
            <person name="Ritchie M.G."/>
            <person name="Robin C."/>
            <person name="Rogers Y.H."/>
            <person name="Rohde C."/>
            <person name="Rozas J."/>
            <person name="Rubenfield M.J."/>
            <person name="Ruiz A."/>
            <person name="Russo S."/>
            <person name="Salzberg S.L."/>
            <person name="Sanchez-Gracia A."/>
            <person name="Saranga D.J."/>
            <person name="Sato H."/>
            <person name="Schaeffer S.W."/>
            <person name="Schatz M.C."/>
            <person name="Schlenke T."/>
            <person name="Schwartz R."/>
            <person name="Segarra C."/>
            <person name="Singh R.S."/>
            <person name="Sirot L."/>
            <person name="Sirota M."/>
            <person name="Sisneros N.B."/>
            <person name="Smith C.D."/>
            <person name="Smith T.F."/>
            <person name="Spieth J."/>
            <person name="Stage D.E."/>
            <person name="Stark A."/>
            <person name="Stephan W."/>
            <person name="Strausberg R.L."/>
            <person name="Strempel S."/>
            <person name="Sturgill D."/>
            <person name="Sutton G."/>
            <person name="Sutton G.G."/>
            <person name="Tao W."/>
            <person name="Teichmann S."/>
            <person name="Tobari Y.N."/>
            <person name="Tomimura Y."/>
            <person name="Tsolas J.M."/>
            <person name="Valente V.L."/>
            <person name="Venter E."/>
            <person name="Venter J.C."/>
            <person name="Vicario S."/>
            <person name="Vieira F.G."/>
            <person name="Vilella A.J."/>
            <person name="Villasante A."/>
            <person name="Walenz B."/>
            <person name="Wang J."/>
            <person name="Wasserman M."/>
            <person name="Watts T."/>
            <person name="Wilson D."/>
            <person name="Wilson R.K."/>
            <person name="Wing R.A."/>
            <person name="Wolfner M.F."/>
            <person name="Wong A."/>
            <person name="Wong G.K."/>
            <person name="Wu C.I."/>
            <person name="Wu G."/>
            <person name="Yamamoto D."/>
            <person name="Yang H.P."/>
            <person name="Yang S.P."/>
            <person name="Yorke J.A."/>
            <person name="Yoshida K."/>
            <person name="Zdobnov E."/>
            <person name="Zhang P."/>
            <person name="Zhang Y."/>
            <person name="Zimin A.V."/>
            <person name="Baldwin J."/>
            <person name="Abdouelleil A."/>
            <person name="Abdulkadir J."/>
            <person name="Abebe A."/>
            <person name="Abera B."/>
            <person name="Abreu J."/>
            <person name="Acer S.C."/>
            <person name="Aftuck L."/>
            <person name="Alexander A."/>
            <person name="An P."/>
            <person name="Anderson E."/>
            <person name="Anderson S."/>
            <person name="Arachi H."/>
            <person name="Azer M."/>
            <person name="Bachantsang P."/>
            <person name="Barry A."/>
            <person name="Bayul T."/>
            <person name="Berlin A."/>
            <person name="Bessette D."/>
            <person name="Bloom T."/>
            <person name="Blye J."/>
            <person name="Boguslavskiy L."/>
            <person name="Bonnet C."/>
            <person name="Boukhgalter B."/>
            <person name="Bourzgui I."/>
            <person name="Brown A."/>
            <person name="Cahill P."/>
            <person name="Channer S."/>
            <person name="Cheshatsang Y."/>
            <person name="Chuda L."/>
            <person name="Citroen M."/>
            <person name="Collymore A."/>
            <person name="Cooke P."/>
            <person name="Costello M."/>
            <person name="D'Aco K."/>
            <person name="Daza R."/>
            <person name="De Haan G."/>
            <person name="DeGray S."/>
            <person name="DeMaso C."/>
            <person name="Dhargay N."/>
            <person name="Dooley K."/>
            <person name="Dooley E."/>
            <person name="Doricent M."/>
            <person name="Dorje P."/>
            <person name="Dorjee K."/>
            <person name="Dupes A."/>
            <person name="Elong R."/>
            <person name="Falk J."/>
            <person name="Farina A."/>
            <person name="Faro S."/>
            <person name="Ferguson D."/>
            <person name="Fisher S."/>
            <person name="Foley C.D."/>
            <person name="Franke A."/>
            <person name="Friedrich D."/>
            <person name="Gadbois L."/>
            <person name="Gearin G."/>
            <person name="Gearin C.R."/>
            <person name="Giannoukos G."/>
            <person name="Goode T."/>
            <person name="Graham J."/>
            <person name="Grandbois E."/>
            <person name="Grewal S."/>
            <person name="Gyaltsen K."/>
            <person name="Hafez N."/>
            <person name="Hagos B."/>
            <person name="Hall J."/>
            <person name="Henson C."/>
            <person name="Hollinger A."/>
            <person name="Honan T."/>
            <person name="Huard M.D."/>
            <person name="Hughes L."/>
            <person name="Hurhula B."/>
            <person name="Husby M.E."/>
            <person name="Kamat A."/>
            <person name="Kanga B."/>
            <person name="Kashin S."/>
            <person name="Khazanovich D."/>
            <person name="Kisner P."/>
            <person name="Lance K."/>
            <person name="Lara M."/>
            <person name="Lee W."/>
            <person name="Lennon N."/>
            <person name="Letendre F."/>
            <person name="LeVine R."/>
            <person name="Lipovsky A."/>
            <person name="Liu X."/>
            <person name="Liu J."/>
            <person name="Liu S."/>
            <person name="Lokyitsang T."/>
            <person name="Lokyitsang Y."/>
            <person name="Lubonja R."/>
            <person name="Lui A."/>
            <person name="MacDonald P."/>
            <person name="Magnisalis V."/>
            <person name="Maru K."/>
            <person name="Matthews C."/>
            <person name="McCusker W."/>
            <person name="McDonough S."/>
            <person name="Mehta T."/>
            <person name="Meldrim J."/>
            <person name="Meneus L."/>
            <person name="Mihai O."/>
            <person name="Mihalev A."/>
            <person name="Mihova T."/>
            <person name="Mittelman R."/>
            <person name="Mlenga V."/>
            <person name="Montmayeur A."/>
            <person name="Mulrain L."/>
            <person name="Navidi A."/>
            <person name="Naylor J."/>
            <person name="Negash T."/>
            <person name="Nguyen T."/>
            <person name="Nguyen N."/>
            <person name="Nicol R."/>
            <person name="Norbu C."/>
            <person name="Norbu N."/>
            <person name="Novod N."/>
            <person name="O'Neill B."/>
            <person name="Osman S."/>
            <person name="Markiewicz E."/>
            <person name="Oyono O.L."/>
            <person name="Patti C."/>
            <person name="Phunkhang P."/>
            <person name="Pierre F."/>
            <person name="Priest M."/>
            <person name="Raghuraman S."/>
            <person name="Rege F."/>
            <person name="Reyes R."/>
            <person name="Rise C."/>
            <person name="Rogov P."/>
            <person name="Ross K."/>
            <person name="Ryan E."/>
            <person name="Settipalli S."/>
            <person name="Shea T."/>
            <person name="Sherpa N."/>
            <person name="Shi L."/>
            <person name="Shih D."/>
            <person name="Sparrow T."/>
            <person name="Spaulding J."/>
            <person name="Stalker J."/>
            <person name="Stange-Thomann N."/>
            <person name="Stavropoulos S."/>
            <person name="Stone C."/>
            <person name="Strader C."/>
            <person name="Tesfaye S."/>
            <person name="Thomson T."/>
            <person name="Thoulutsang Y."/>
            <person name="Thoulutsang D."/>
            <person name="Topham K."/>
            <person name="Topping I."/>
            <person name="Tsamla T."/>
            <person name="Vassiliev H."/>
            <person name="Vo A."/>
            <person name="Wangchuk T."/>
            <person name="Wangdi T."/>
            <person name="Weiand M."/>
            <person name="Wilkinson J."/>
            <person name="Wilson A."/>
            <person name="Yadav S."/>
            <person name="Young G."/>
            <person name="Yu Q."/>
            <person name="Zembek L."/>
            <person name="Zhong D."/>
            <person name="Zimmer A."/>
            <person name="Zwirko Z."/>
            <person name="Jaffe D.B."/>
            <person name="Alvarez P."/>
            <person name="Brockman W."/>
            <person name="Butler J."/>
            <person name="Chin C."/>
            <person name="Gnerre S."/>
            <person name="Grabherr M."/>
            <person name="Kleber M."/>
            <person name="Mauceli E."/>
            <person name="MacCallum I."/>
        </authorList>
    </citation>
    <scope>NUCLEOTIDE SEQUENCE [LARGE SCALE GENOMIC DNA]</scope>
    <source>
        <strain evidence="5">Rob3c / Tucson 14021-0248.25</strain>
    </source>
</reference>
<sequence length="109" mass="11855">MQTCSQSANFQVLLVLATLFAVPALIGSWVPQVAASPLAPTEYEQRRMMCSTGLSDVIQKICVSGTVALGDVFPNSFGKRRKRDLQSVTDLCCKSGGCTYRELLQYCKG</sequence>